<sequence length="192" mass="21429">MLDLSDFEKLVLFIHDLLELYRSKGINVKILDVGGGLGVSYTNPNLLPDFEKYFKIFSSLSPKVEEIHFELGRSIICQCGSLVTKLLYIKQGMERNFAIVDGGMTELIRPALYNAFHLVENVTHPGNDYEFDVVGPVCESSDVIAHSVKMGDAKRGDYVIIRSAGAYGESMASSYLCRDIPLGYISEEFQDN</sequence>
<dbReference type="InterPro" id="IPR009006">
    <property type="entry name" value="Ala_racemase/Decarboxylase_C"/>
</dbReference>
<dbReference type="VEuPathDB" id="TrichDB:TVAGG3_0315870"/>
<dbReference type="Proteomes" id="UP000001542">
    <property type="component" value="Unassembled WGS sequence"/>
</dbReference>
<dbReference type="InterPro" id="IPR022644">
    <property type="entry name" value="De-COase2_N"/>
</dbReference>
<dbReference type="EMBL" id="DS113997">
    <property type="protein sequence ID" value="EAX91994.1"/>
    <property type="molecule type" value="Genomic_DNA"/>
</dbReference>
<dbReference type="PANTHER" id="PTHR43727:SF2">
    <property type="entry name" value="GROUP IV DECARBOXYLASE"/>
    <property type="match status" value="1"/>
</dbReference>
<dbReference type="Pfam" id="PF00278">
    <property type="entry name" value="Orn_DAP_Arg_deC"/>
    <property type="match status" value="1"/>
</dbReference>
<dbReference type="VEuPathDB" id="TrichDB:TVAG_001640"/>
<reference evidence="5" key="1">
    <citation type="submission" date="2006-10" db="EMBL/GenBank/DDBJ databases">
        <authorList>
            <person name="Amadeo P."/>
            <person name="Zhao Q."/>
            <person name="Wortman J."/>
            <person name="Fraser-Liggett C."/>
            <person name="Carlton J."/>
        </authorList>
    </citation>
    <scope>NUCLEOTIDE SEQUENCE</scope>
    <source>
        <strain evidence="5">G3</strain>
    </source>
</reference>
<dbReference type="GO" id="GO:0016831">
    <property type="term" value="F:carboxy-lyase activity"/>
    <property type="evidence" value="ECO:0007669"/>
    <property type="project" value="UniProtKB-KW"/>
</dbReference>
<evidence type="ECO:0000256" key="2">
    <source>
        <dbReference type="ARBA" id="ARBA00022898"/>
    </source>
</evidence>
<dbReference type="InterPro" id="IPR022643">
    <property type="entry name" value="De-COase2_C"/>
</dbReference>
<protein>
    <submittedName>
        <fullName evidence="5">Pyridoxal-dependent decarboxylase, C-terminal sheet domain containing protein</fullName>
    </submittedName>
</protein>
<feature type="domain" description="Orn/DAP/Arg decarboxylase 2 C-terminal" evidence="3">
    <location>
        <begin position="78"/>
        <end position="165"/>
    </location>
</feature>
<keyword evidence="2" id="KW-0663">Pyridoxal phosphate</keyword>
<evidence type="ECO:0000259" key="3">
    <source>
        <dbReference type="Pfam" id="PF00278"/>
    </source>
</evidence>
<evidence type="ECO:0000256" key="1">
    <source>
        <dbReference type="ARBA" id="ARBA00001933"/>
    </source>
</evidence>
<dbReference type="SMR" id="A2FSX2"/>
<comment type="cofactor">
    <cofactor evidence="1">
        <name>pyridoxal 5'-phosphate</name>
        <dbReference type="ChEBI" id="CHEBI:597326"/>
    </cofactor>
</comment>
<dbReference type="PANTHER" id="PTHR43727">
    <property type="entry name" value="DIAMINOPIMELATE DECARBOXYLASE"/>
    <property type="match status" value="1"/>
</dbReference>
<accession>A2FSX2</accession>
<dbReference type="SUPFAM" id="SSF50621">
    <property type="entry name" value="Alanine racemase C-terminal domain-like"/>
    <property type="match status" value="1"/>
</dbReference>
<evidence type="ECO:0000259" key="4">
    <source>
        <dbReference type="Pfam" id="PF02784"/>
    </source>
</evidence>
<dbReference type="InParanoid" id="A2FSX2"/>
<dbReference type="KEGG" id="tva:4749699"/>
<organism evidence="5 6">
    <name type="scientific">Trichomonas vaginalis (strain ATCC PRA-98 / G3)</name>
    <dbReference type="NCBI Taxonomy" id="412133"/>
    <lineage>
        <taxon>Eukaryota</taxon>
        <taxon>Metamonada</taxon>
        <taxon>Parabasalia</taxon>
        <taxon>Trichomonadida</taxon>
        <taxon>Trichomonadidae</taxon>
        <taxon>Trichomonas</taxon>
    </lineage>
</organism>
<dbReference type="PROSITE" id="PS00879">
    <property type="entry name" value="ODR_DC_2_2"/>
    <property type="match status" value="1"/>
</dbReference>
<name>A2FSX2_TRIV3</name>
<reference evidence="5" key="2">
    <citation type="journal article" date="2007" name="Science">
        <title>Draft genome sequence of the sexually transmitted pathogen Trichomonas vaginalis.</title>
        <authorList>
            <person name="Carlton J.M."/>
            <person name="Hirt R.P."/>
            <person name="Silva J.C."/>
            <person name="Delcher A.L."/>
            <person name="Schatz M."/>
            <person name="Zhao Q."/>
            <person name="Wortman J.R."/>
            <person name="Bidwell S.L."/>
            <person name="Alsmark U.C.M."/>
            <person name="Besteiro S."/>
            <person name="Sicheritz-Ponten T."/>
            <person name="Noel C.J."/>
            <person name="Dacks J.B."/>
            <person name="Foster P.G."/>
            <person name="Simillion C."/>
            <person name="Van de Peer Y."/>
            <person name="Miranda-Saavedra D."/>
            <person name="Barton G.J."/>
            <person name="Westrop G.D."/>
            <person name="Mueller S."/>
            <person name="Dessi D."/>
            <person name="Fiori P.L."/>
            <person name="Ren Q."/>
            <person name="Paulsen I."/>
            <person name="Zhang H."/>
            <person name="Bastida-Corcuera F.D."/>
            <person name="Simoes-Barbosa A."/>
            <person name="Brown M.T."/>
            <person name="Hayes R.D."/>
            <person name="Mukherjee M."/>
            <person name="Okumura C.Y."/>
            <person name="Schneider R."/>
            <person name="Smith A.J."/>
            <person name="Vanacova S."/>
            <person name="Villalvazo M."/>
            <person name="Haas B.J."/>
            <person name="Pertea M."/>
            <person name="Feldblyum T.V."/>
            <person name="Utterback T.R."/>
            <person name="Shu C.L."/>
            <person name="Osoegawa K."/>
            <person name="de Jong P.J."/>
            <person name="Hrdy I."/>
            <person name="Horvathova L."/>
            <person name="Zubacova Z."/>
            <person name="Dolezal P."/>
            <person name="Malik S.B."/>
            <person name="Logsdon J.M. Jr."/>
            <person name="Henze K."/>
            <person name="Gupta A."/>
            <person name="Wang C.C."/>
            <person name="Dunne R.L."/>
            <person name="Upcroft J.A."/>
            <person name="Upcroft P."/>
            <person name="White O."/>
            <person name="Salzberg S.L."/>
            <person name="Tang P."/>
            <person name="Chiu C.-H."/>
            <person name="Lee Y.-S."/>
            <person name="Embley T.M."/>
            <person name="Coombs G.H."/>
            <person name="Mottram J.C."/>
            <person name="Tachezy J."/>
            <person name="Fraser-Liggett C.M."/>
            <person name="Johnson P.J."/>
        </authorList>
    </citation>
    <scope>NUCLEOTIDE SEQUENCE [LARGE SCALE GENOMIC DNA]</scope>
    <source>
        <strain evidence="5">G3</strain>
    </source>
</reference>
<dbReference type="Pfam" id="PF02784">
    <property type="entry name" value="Orn_Arg_deC_N"/>
    <property type="match status" value="1"/>
</dbReference>
<dbReference type="OrthoDB" id="5034579at2759"/>
<feature type="domain" description="Orn/DAP/Arg decarboxylase 2 N-terminal" evidence="4">
    <location>
        <begin position="3"/>
        <end position="68"/>
    </location>
</feature>
<dbReference type="Gene3D" id="2.40.37.10">
    <property type="entry name" value="Lyase, Ornithine Decarboxylase, Chain A, domain 1"/>
    <property type="match status" value="1"/>
</dbReference>
<gene>
    <name evidence="5" type="ORF">TVAG_001640</name>
</gene>
<dbReference type="SUPFAM" id="SSF51419">
    <property type="entry name" value="PLP-binding barrel"/>
    <property type="match status" value="1"/>
</dbReference>
<dbReference type="STRING" id="5722.A2FSX2"/>
<dbReference type="AlphaFoldDB" id="A2FSX2"/>
<dbReference type="InterPro" id="IPR029066">
    <property type="entry name" value="PLP-binding_barrel"/>
</dbReference>
<dbReference type="InterPro" id="IPR022657">
    <property type="entry name" value="De-COase2_CS"/>
</dbReference>
<dbReference type="eggNOG" id="KOG0622">
    <property type="taxonomic scope" value="Eukaryota"/>
</dbReference>
<evidence type="ECO:0000313" key="5">
    <source>
        <dbReference type="EMBL" id="EAX91994.1"/>
    </source>
</evidence>
<evidence type="ECO:0000313" key="6">
    <source>
        <dbReference type="Proteomes" id="UP000001542"/>
    </source>
</evidence>
<keyword evidence="6" id="KW-1185">Reference proteome</keyword>
<dbReference type="RefSeq" id="XP_001304924.1">
    <property type="nucleotide sequence ID" value="XM_001304923.1"/>
</dbReference>
<proteinExistence type="predicted"/>
<dbReference type="Gene3D" id="3.20.20.10">
    <property type="entry name" value="Alanine racemase"/>
    <property type="match status" value="1"/>
</dbReference>